<dbReference type="InterPro" id="IPR050491">
    <property type="entry name" value="AmpC-like"/>
</dbReference>
<dbReference type="InterPro" id="IPR001466">
    <property type="entry name" value="Beta-lactam-related"/>
</dbReference>
<dbReference type="Proteomes" id="UP000199515">
    <property type="component" value="Unassembled WGS sequence"/>
</dbReference>
<dbReference type="AlphaFoldDB" id="A0A1H3E0T1"/>
<proteinExistence type="predicted"/>
<dbReference type="Gene3D" id="3.40.710.10">
    <property type="entry name" value="DD-peptidase/beta-lactamase superfamily"/>
    <property type="match status" value="1"/>
</dbReference>
<dbReference type="InterPro" id="IPR012338">
    <property type="entry name" value="Beta-lactam/transpept-like"/>
</dbReference>
<feature type="signal peptide" evidence="1">
    <location>
        <begin position="1"/>
        <end position="30"/>
    </location>
</feature>
<dbReference type="SUPFAM" id="SSF56601">
    <property type="entry name" value="beta-lactamase/transpeptidase-like"/>
    <property type="match status" value="1"/>
</dbReference>
<dbReference type="EMBL" id="FNON01000003">
    <property type="protein sequence ID" value="SDX72266.1"/>
    <property type="molecule type" value="Genomic_DNA"/>
</dbReference>
<keyword evidence="1" id="KW-0732">Signal</keyword>
<dbReference type="Pfam" id="PF00144">
    <property type="entry name" value="Beta-lactamase"/>
    <property type="match status" value="1"/>
</dbReference>
<evidence type="ECO:0000313" key="3">
    <source>
        <dbReference type="EMBL" id="SDX72266.1"/>
    </source>
</evidence>
<dbReference type="OrthoDB" id="503788at2"/>
<gene>
    <name evidence="3" type="ORF">SAMN05421504_103609</name>
</gene>
<dbReference type="PANTHER" id="PTHR46825">
    <property type="entry name" value="D-ALANYL-D-ALANINE-CARBOXYPEPTIDASE/ENDOPEPTIDASE AMPH"/>
    <property type="match status" value="1"/>
</dbReference>
<organism evidence="3 4">
    <name type="scientific">Amycolatopsis xylanica</name>
    <dbReference type="NCBI Taxonomy" id="589385"/>
    <lineage>
        <taxon>Bacteria</taxon>
        <taxon>Bacillati</taxon>
        <taxon>Actinomycetota</taxon>
        <taxon>Actinomycetes</taxon>
        <taxon>Pseudonocardiales</taxon>
        <taxon>Pseudonocardiaceae</taxon>
        <taxon>Amycolatopsis</taxon>
    </lineage>
</organism>
<keyword evidence="4" id="KW-1185">Reference proteome</keyword>
<protein>
    <submittedName>
        <fullName evidence="3">D-alanyl-D-alanine carboxypeptidase</fullName>
    </submittedName>
</protein>
<dbReference type="RefSeq" id="WP_091289659.1">
    <property type="nucleotide sequence ID" value="NZ_FNON01000003.1"/>
</dbReference>
<dbReference type="GO" id="GO:0004180">
    <property type="term" value="F:carboxypeptidase activity"/>
    <property type="evidence" value="ECO:0007669"/>
    <property type="project" value="UniProtKB-KW"/>
</dbReference>
<reference evidence="3 4" key="1">
    <citation type="submission" date="2016-10" db="EMBL/GenBank/DDBJ databases">
        <authorList>
            <person name="de Groot N.N."/>
        </authorList>
    </citation>
    <scope>NUCLEOTIDE SEQUENCE [LARGE SCALE GENOMIC DNA]</scope>
    <source>
        <strain evidence="3 4">CPCC 202699</strain>
    </source>
</reference>
<name>A0A1H3E0T1_9PSEU</name>
<evidence type="ECO:0000259" key="2">
    <source>
        <dbReference type="Pfam" id="PF00144"/>
    </source>
</evidence>
<feature type="domain" description="Beta-lactamase-related" evidence="2">
    <location>
        <begin position="37"/>
        <end position="341"/>
    </location>
</feature>
<dbReference type="STRING" id="589385.SAMN05421504_103609"/>
<keyword evidence="3" id="KW-0121">Carboxypeptidase</keyword>
<evidence type="ECO:0000256" key="1">
    <source>
        <dbReference type="SAM" id="SignalP"/>
    </source>
</evidence>
<sequence length="361" mass="38413">MRMSLPCKRIAASAGIVALLAATMAGPAAATGHRPVQRALDSVVAAGTPGAQVTTRGYSLRSGVGDVNTGAPMPWHSHFRAGSVTKPFVAVLVLQLVGESKVALDAPVTRYLPEANTGAVTVRQILQHTSGLPDYLDEFRDVDLETVRHRGAEPAELLALAMKHPPLFPPGAKWSYSNTNYVLAGMLIERVTGRKVQAEMSARILRPLGLRDTYLPVRGDERLPAPHPRGYLPAKGSLVDFTEFDATIAWAAGGLVTSGEDLNRFFTALLAGRLLRPAELAEMKRTVPSWEGAEYGLGLGRLTMSCGKDFWGHGGDIPGFATLALAAPDGRAVTVEANRDPVTPEIHANMQATLDAALCAK</sequence>
<feature type="chain" id="PRO_5011524435" evidence="1">
    <location>
        <begin position="31"/>
        <end position="361"/>
    </location>
</feature>
<keyword evidence="3" id="KW-0378">Hydrolase</keyword>
<dbReference type="PANTHER" id="PTHR46825:SF7">
    <property type="entry name" value="D-ALANYL-D-ALANINE CARBOXYPEPTIDASE"/>
    <property type="match status" value="1"/>
</dbReference>
<keyword evidence="3" id="KW-0645">Protease</keyword>
<accession>A0A1H3E0T1</accession>
<evidence type="ECO:0000313" key="4">
    <source>
        <dbReference type="Proteomes" id="UP000199515"/>
    </source>
</evidence>